<dbReference type="Proteomes" id="UP000193411">
    <property type="component" value="Unassembled WGS sequence"/>
</dbReference>
<dbReference type="AlphaFoldDB" id="A0A1Y2HF90"/>
<keyword evidence="2" id="KW-1185">Reference proteome</keyword>
<evidence type="ECO:0000313" key="2">
    <source>
        <dbReference type="Proteomes" id="UP000193411"/>
    </source>
</evidence>
<protein>
    <submittedName>
        <fullName evidence="1">Uncharacterized protein</fullName>
    </submittedName>
</protein>
<accession>A0A1Y2HF90</accession>
<feature type="non-terminal residue" evidence="1">
    <location>
        <position position="1"/>
    </location>
</feature>
<evidence type="ECO:0000313" key="1">
    <source>
        <dbReference type="EMBL" id="ORZ33215.1"/>
    </source>
</evidence>
<comment type="caution">
    <text evidence="1">The sequence shown here is derived from an EMBL/GenBank/DDBJ whole genome shotgun (WGS) entry which is preliminary data.</text>
</comment>
<organism evidence="1 2">
    <name type="scientific">Catenaria anguillulae PL171</name>
    <dbReference type="NCBI Taxonomy" id="765915"/>
    <lineage>
        <taxon>Eukaryota</taxon>
        <taxon>Fungi</taxon>
        <taxon>Fungi incertae sedis</taxon>
        <taxon>Blastocladiomycota</taxon>
        <taxon>Blastocladiomycetes</taxon>
        <taxon>Blastocladiales</taxon>
        <taxon>Catenariaceae</taxon>
        <taxon>Catenaria</taxon>
    </lineage>
</organism>
<reference evidence="1 2" key="1">
    <citation type="submission" date="2016-07" db="EMBL/GenBank/DDBJ databases">
        <title>Pervasive Adenine N6-methylation of Active Genes in Fungi.</title>
        <authorList>
            <consortium name="DOE Joint Genome Institute"/>
            <person name="Mondo S.J."/>
            <person name="Dannebaum R.O."/>
            <person name="Kuo R.C."/>
            <person name="Labutti K."/>
            <person name="Haridas S."/>
            <person name="Kuo A."/>
            <person name="Salamov A."/>
            <person name="Ahrendt S.R."/>
            <person name="Lipzen A."/>
            <person name="Sullivan W."/>
            <person name="Andreopoulos W.B."/>
            <person name="Clum A."/>
            <person name="Lindquist E."/>
            <person name="Daum C."/>
            <person name="Ramamoorthy G.K."/>
            <person name="Gryganskyi A."/>
            <person name="Culley D."/>
            <person name="Magnuson J.K."/>
            <person name="James T.Y."/>
            <person name="O'Malley M.A."/>
            <person name="Stajich J.E."/>
            <person name="Spatafora J.W."/>
            <person name="Visel A."/>
            <person name="Grigoriev I.V."/>
        </authorList>
    </citation>
    <scope>NUCLEOTIDE SEQUENCE [LARGE SCALE GENOMIC DNA]</scope>
    <source>
        <strain evidence="1 2">PL171</strain>
    </source>
</reference>
<proteinExistence type="predicted"/>
<sequence length="155" mass="16854">KVRFAEPKLGNRVKTEPDRLTFLLRCQCLDVCFVEVSRGNDLQGVRGLLLAPRRQTTGAAFHVNCNVNKLQDCMIFWCRGDGSFQVIDGLTSAIHHGNGLGAANGASATVHVRAQALGNGAVRDHEPATRMDSAGRFLDRGGHFSLGRDVGDRLR</sequence>
<dbReference type="EMBL" id="MCFL01000037">
    <property type="protein sequence ID" value="ORZ33215.1"/>
    <property type="molecule type" value="Genomic_DNA"/>
</dbReference>
<gene>
    <name evidence="1" type="ORF">BCR44DRAFT_1438545</name>
</gene>
<name>A0A1Y2HF90_9FUNG</name>